<dbReference type="PANTHER" id="PTHR12295">
    <property type="entry name" value="FURRY-RELATED"/>
    <property type="match status" value="1"/>
</dbReference>
<organism evidence="5 6">
    <name type="scientific">Bifiguratus adelaidae</name>
    <dbReference type="NCBI Taxonomy" id="1938954"/>
    <lineage>
        <taxon>Eukaryota</taxon>
        <taxon>Fungi</taxon>
        <taxon>Fungi incertae sedis</taxon>
        <taxon>Mucoromycota</taxon>
        <taxon>Mucoromycotina</taxon>
        <taxon>Endogonomycetes</taxon>
        <taxon>Endogonales</taxon>
        <taxon>Endogonales incertae sedis</taxon>
        <taxon>Bifiguratus</taxon>
    </lineage>
</organism>
<evidence type="ECO:0000313" key="5">
    <source>
        <dbReference type="EMBL" id="OZJ05245.1"/>
    </source>
</evidence>
<reference evidence="5 6" key="1">
    <citation type="journal article" date="2017" name="Mycologia">
        <title>Bifiguratus adelaidae, gen. et sp. nov., a new member of Mucoromycotina in endophytic and soil-dwelling habitats.</title>
        <authorList>
            <person name="Torres-Cruz T.J."/>
            <person name="Billingsley Tobias T.L."/>
            <person name="Almatruk M."/>
            <person name="Hesse C."/>
            <person name="Kuske C.R."/>
            <person name="Desiro A."/>
            <person name="Benucci G.M."/>
            <person name="Bonito G."/>
            <person name="Stajich J.E."/>
            <person name="Dunlap C."/>
            <person name="Arnold A.E."/>
            <person name="Porras-Alfaro A."/>
        </authorList>
    </citation>
    <scope>NUCLEOTIDE SEQUENCE [LARGE SCALE GENOMIC DNA]</scope>
    <source>
        <strain evidence="5 6">AZ0501</strain>
    </source>
</reference>
<dbReference type="Pfam" id="PF14225">
    <property type="entry name" value="MOR2-PAG1_C"/>
    <property type="match status" value="1"/>
</dbReference>
<dbReference type="InterPro" id="IPR029473">
    <property type="entry name" value="MOR2-PAG1_mid"/>
</dbReference>
<sequence>MESNKPKAGLPSLNSWKFGAPKRQSTGNHVREDSTESNDNGRSFRSKLRSDVSAPTTATPHYALNLTEIPSPSVSRSHYERDTPPPISSPPDITFSSAADYSLDVLLVQFGKMADKKIAFALSYDLNHEISLDEWLGLECDPKFDNTLRALGMMARHRPKPVIESVMRWRKSKTEIPQPEEIKRLSESSGVKMRDAQAKLKERQSQAAIYILCRSLLEIIKHLRADKVSDELGDRLEETIFLQVRGSDPDQISRSPNRMANMNMFAELLGALSNISDRFISELEKYNKENIMKEKQSKIELMIRSMRYLQLKLYPLEALEETAEFLQSLAAFYRSAHGSKVKEAYANLFVELLLPAAAVANAEVNFPAWVKAIEVIYEKAMVLAVKPKQDAVMVGYPLVTATLCVSTREFFLSQWLSFVDLCYQRFAKQDKIVRQKALGCLSRLVWCYLYRCMDSQINVQKRLDNIFKTLFPSGRRSITPLEVPLEYFVQVLYFMLMNQTEYVFRSVVLHMLSCAGTSIPTLESIYPERGIIGITAFLHVLKDLEDGRQRPEFPTETDMDAVLPSLGSADVLNDKVFLRNNVREQVERINDIIGKQWLTLDAVFGPMTVLDDKYNGSRPGVSSNEKALFANGMPITADTGQQVQMQYSSFSYTYSREKQPYFDLIRTFVDSVPRLMPSTVTLPKLVTMLSRYTMHIDPAIARASSDALLRLAQQCEAHIVVSGYAKYVCSIEDRHTETLISLANGPLTGGDYNSTGGWLKLYKDLLSVWVQCVDIGALGRYVRVAGPRLGATSDDIEIKNIMSILEEAESIGLSYLCSTLPLLRRWAMEILRLLVQFDQRVEQHFGKVAGDDRPQSLASYLTTNVAGKGESYRLYHLIDNIGPSMVTLEDDCLLGEKVSSSTRDRIRQHQRKGLKGVLAKIAVSEHNSDIVIWNICFPRLILSCFETFPYVVALARQNICARITQMRPYINTSSDIAGRSAGNSLSLSKATSGGKVIPASEALIQQFKVYMIYVCSTFVRSKTIESPISTTPWTTSHKRSVSTDKLAAPDIFELGRHFLLSEDALIREAAVAGLGHTNKTFYKDLILALGPSVNEILEETKLKLNGKQQSKRRKTDRLRTEIMHIYSLTADSLMEETHLRDVSVIDPIMTYVKETRSFLSDVLVQGDWDFHRLRRYFCQLIDKLYDAISKLETPTDVMSFETRLNLFKMFEEWSGYGPNSTANKEREAKVLQQVLEQCRDAKERAQMKTLVEEERKALEYSAQRAMSSLCRGPLIAYLGRDKNKKQSVIQFDVQGLLSWIDAVFGSSDPRIFRIAKQALEAILVHNQGQTSLLEDVIEQCYAGNPKLRFTQGYFMAFADVVIQVDDYPCRMHQIMSLALYKTGDPEKKIRKSALELLRVMEERVYADSCAKEYEIGILNDMSSTYRQTQLLLSARLAVDHADQTHTMLAEITRRFDYVSATSQREVLAYMLPWLQNLDFNSDTTEGGISLSTIMVLTNLFYLTIKYGDIYVREMEIMWHQLLFKNPTNAQQILLFLTELCIERRNPWFIIQAKRIFVFLGRAGHANYIIDHVIATITPRSMVPQLSSHEKGFALDTEFPLYVADVGKAIKKYPRRPPIFSRGQLACIFLVDLATEAGEHMTVHLPLLLHAIFVQLDSITSLACDQMRWFLINLTYSIVVRQTSSTEALVMAEDLITYLNDKEGKRLWPYEDITIKNAEIQSANQLQELLQTVVNIFAYEEPDLRQKWGEVALQWATSCPVRHLACRSFQSFRGLEPAFNQHMLADMLSRLSNTIADKSDDIRGFALEIMVTLNSVTSSFTEPQAEQFPQMFWAAVACMYTPHESEYAQALALLSTYLSKINHGNSELLVTQFPPNWESEFGGLQPLLLKGLKNASCEAQAVDLLKRILQIDNPPLVDPSSGRMLFLLLGALPNLLNELDHPIINMSIGTWASAMAEVFEMHKMDPIARILDSYCRQRFRSQEDFLKQIVNAIRNEYFPQYSSEAIEFLLGLLNNQMGFYRAKSLRILKHIVGHLSQYSREQIHIEVDVLNPLLILLQVGDYAEDALSVLDDATLLSVIPRRESKSNGPVRDCGWHNVHPDIACKTTRTNVQAASYQCSTQMHQPPVDDDFQFSVDDFTMLRHENPDVMGINIASTNDDLVGALQDLDEFFNEAQDTNPNLSPNTRPPFPSPIREIPPSNNTRPSNHLDFTFNVAPPSPLPNLPFNDYPGDSLFAQGLKKNKSSTSLKTSYYIDSLESASLDIYMPVSQR</sequence>
<evidence type="ECO:0000259" key="3">
    <source>
        <dbReference type="Pfam" id="PF14225"/>
    </source>
</evidence>
<evidence type="ECO:0000259" key="4">
    <source>
        <dbReference type="Pfam" id="PF14228"/>
    </source>
</evidence>
<feature type="domain" description="Cell morphogenesis protein N-terminal" evidence="2">
    <location>
        <begin position="202"/>
        <end position="770"/>
    </location>
</feature>
<feature type="domain" description="Cell morphogenesis central region" evidence="4">
    <location>
        <begin position="1619"/>
        <end position="1793"/>
    </location>
</feature>
<dbReference type="EMBL" id="MVBO01000019">
    <property type="protein sequence ID" value="OZJ05245.1"/>
    <property type="molecule type" value="Genomic_DNA"/>
</dbReference>
<evidence type="ECO:0008006" key="7">
    <source>
        <dbReference type="Google" id="ProtNLM"/>
    </source>
</evidence>
<dbReference type="SUPFAM" id="SSF48371">
    <property type="entry name" value="ARM repeat"/>
    <property type="match status" value="2"/>
</dbReference>
<dbReference type="Pfam" id="PF14228">
    <property type="entry name" value="MOR2-PAG1_mid"/>
    <property type="match status" value="3"/>
</dbReference>
<dbReference type="InterPro" id="IPR025614">
    <property type="entry name" value="Cell_morpho_N"/>
</dbReference>
<comment type="caution">
    <text evidence="5">The sequence shown here is derived from an EMBL/GenBank/DDBJ whole genome shotgun (WGS) entry which is preliminary data.</text>
</comment>
<feature type="domain" description="Cell morphogenesis protein C-terminal" evidence="3">
    <location>
        <begin position="1828"/>
        <end position="2072"/>
    </location>
</feature>
<dbReference type="InterPro" id="IPR025481">
    <property type="entry name" value="Cell_Morphogen_C"/>
</dbReference>
<feature type="region of interest" description="Disordered" evidence="1">
    <location>
        <begin position="1"/>
        <end position="92"/>
    </location>
</feature>
<evidence type="ECO:0000259" key="2">
    <source>
        <dbReference type="Pfam" id="PF14222"/>
    </source>
</evidence>
<dbReference type="OrthoDB" id="6287725at2759"/>
<feature type="domain" description="Cell morphogenesis central region" evidence="4">
    <location>
        <begin position="1313"/>
        <end position="1543"/>
    </location>
</feature>
<dbReference type="InterPro" id="IPR039867">
    <property type="entry name" value="Furry/Tao3/Mor2"/>
</dbReference>
<keyword evidence="6" id="KW-1185">Reference proteome</keyword>
<evidence type="ECO:0000313" key="6">
    <source>
        <dbReference type="Proteomes" id="UP000242875"/>
    </source>
</evidence>
<protein>
    <recommendedName>
        <fullName evidence="7">Cell morphogenesis protein N-terminal domain-containing protein</fullName>
    </recommendedName>
</protein>
<gene>
    <name evidence="5" type="ORF">BZG36_02308</name>
</gene>
<evidence type="ECO:0000256" key="1">
    <source>
        <dbReference type="SAM" id="MobiDB-lite"/>
    </source>
</evidence>
<proteinExistence type="predicted"/>
<dbReference type="GO" id="GO:0000902">
    <property type="term" value="P:cell morphogenesis"/>
    <property type="evidence" value="ECO:0007669"/>
    <property type="project" value="InterPro"/>
</dbReference>
<dbReference type="PANTHER" id="PTHR12295:SF30">
    <property type="entry name" value="PROTEIN FURRY"/>
    <property type="match status" value="1"/>
</dbReference>
<accession>A0A261Y3Q9</accession>
<dbReference type="GO" id="GO:0005938">
    <property type="term" value="C:cell cortex"/>
    <property type="evidence" value="ECO:0007669"/>
    <property type="project" value="TreeGrafter"/>
</dbReference>
<feature type="domain" description="Cell morphogenesis central region" evidence="4">
    <location>
        <begin position="1050"/>
        <end position="1310"/>
    </location>
</feature>
<name>A0A261Y3Q9_9FUNG</name>
<dbReference type="InterPro" id="IPR016024">
    <property type="entry name" value="ARM-type_fold"/>
</dbReference>
<dbReference type="Pfam" id="PF14222">
    <property type="entry name" value="MOR2-PAG1_N"/>
    <property type="match status" value="1"/>
</dbReference>
<dbReference type="GO" id="GO:0030427">
    <property type="term" value="C:site of polarized growth"/>
    <property type="evidence" value="ECO:0007669"/>
    <property type="project" value="TreeGrafter"/>
</dbReference>
<dbReference type="Proteomes" id="UP000242875">
    <property type="component" value="Unassembled WGS sequence"/>
</dbReference>